<comment type="similarity">
    <text evidence="1">Belongs to the mycobacterial PPE family.</text>
</comment>
<sequence>MVSGWEGEWVMEFPVLPPEINSVLMYSGAGSSPLLAAAAAWDGLAEELGSAAVSFGQVTSGLTAGVWQGAAAAAMAAAAAPYAGWLGSVAAAAEAVAGQARVVVGVFEAALAATVDPALVAANRARLVALAVSNLLGQTTPAIAARGRVRLVAAGGWPATIPARRLLPRRCRRSAHRRRRWGEVSARSLPPCSPALRRR</sequence>
<dbReference type="Pfam" id="PF00823">
    <property type="entry name" value="PPE"/>
    <property type="match status" value="1"/>
</dbReference>
<feature type="domain" description="PPE" evidence="2">
    <location>
        <begin position="13"/>
        <end position="145"/>
    </location>
</feature>
<dbReference type="EMBL" id="CP005386">
    <property type="protein sequence ID" value="AGL28808.1"/>
    <property type="molecule type" value="Genomic_DNA"/>
</dbReference>
<proteinExistence type="inferred from homology"/>
<protein>
    <submittedName>
        <fullName evidence="3">PPE family protein</fullName>
    </submittedName>
</protein>
<dbReference type="InterPro" id="IPR038332">
    <property type="entry name" value="PPE_sf"/>
</dbReference>
<evidence type="ECO:0000313" key="4">
    <source>
        <dbReference type="Proteomes" id="UP000013548"/>
    </source>
</evidence>
<dbReference type="AlphaFoldDB" id="R4MIS1"/>
<dbReference type="Proteomes" id="UP000013548">
    <property type="component" value="Chromosome"/>
</dbReference>
<dbReference type="SUPFAM" id="SSF140459">
    <property type="entry name" value="PE/PPE dimer-like"/>
    <property type="match status" value="1"/>
</dbReference>
<dbReference type="Gene3D" id="1.20.1260.20">
    <property type="entry name" value="PPE superfamily"/>
    <property type="match status" value="1"/>
</dbReference>
<evidence type="ECO:0000259" key="2">
    <source>
        <dbReference type="Pfam" id="PF00823"/>
    </source>
</evidence>
<dbReference type="BioCyc" id="MTUB1310114:G13A2-3391-MONOMER"/>
<accession>R4MIS1</accession>
<dbReference type="KEGG" id="mtuc:J113_23460"/>
<dbReference type="PANTHER" id="PTHR46766:SF1">
    <property type="entry name" value="GLUTAMINE-RICH PROTEIN 2"/>
    <property type="match status" value="1"/>
</dbReference>
<gene>
    <name evidence="3" type="ORF">J113_23460</name>
</gene>
<organism evidence="3 4">
    <name type="scientific">Mycobacterium tuberculosis CAS/NITR204</name>
    <dbReference type="NCBI Taxonomy" id="1310114"/>
    <lineage>
        <taxon>Bacteria</taxon>
        <taxon>Bacillati</taxon>
        <taxon>Actinomycetota</taxon>
        <taxon>Actinomycetes</taxon>
        <taxon>Mycobacteriales</taxon>
        <taxon>Mycobacteriaceae</taxon>
        <taxon>Mycobacterium</taxon>
        <taxon>Mycobacterium tuberculosis complex</taxon>
    </lineage>
</organism>
<evidence type="ECO:0000313" key="3">
    <source>
        <dbReference type="EMBL" id="AGL28808.1"/>
    </source>
</evidence>
<dbReference type="GO" id="GO:0052572">
    <property type="term" value="P:response to host immune response"/>
    <property type="evidence" value="ECO:0007669"/>
    <property type="project" value="TreeGrafter"/>
</dbReference>
<dbReference type="InterPro" id="IPR000030">
    <property type="entry name" value="PPE_dom"/>
</dbReference>
<reference evidence="3 4" key="1">
    <citation type="journal article" date="2013" name="Genome Announc.">
        <title>Whole-Genome Sequences of Four Clinical Isolates of Mycobacterium tuberculosis from Tamil Nadu, South India.</title>
        <authorList>
            <person name="Narayanan S."/>
            <person name="Deshpande U."/>
        </authorList>
    </citation>
    <scope>NUCLEOTIDE SEQUENCE [LARGE SCALE GENOMIC DNA]</scope>
    <source>
        <strain evidence="3 4">CAS/NITR204</strain>
    </source>
</reference>
<dbReference type="HOGENOM" id="CLU_000243_10_3_11"/>
<evidence type="ECO:0000256" key="1">
    <source>
        <dbReference type="ARBA" id="ARBA00010652"/>
    </source>
</evidence>
<dbReference type="PANTHER" id="PTHR46766">
    <property type="entry name" value="GLUTAMINE-RICH PROTEIN 2"/>
    <property type="match status" value="1"/>
</dbReference>
<dbReference type="PATRIC" id="fig|1310114.3.peg.4927"/>
<name>R4MIS1_MYCTX</name>